<feature type="compositionally biased region" description="Basic and acidic residues" evidence="1">
    <location>
        <begin position="1"/>
        <end position="14"/>
    </location>
</feature>
<evidence type="ECO:0000256" key="1">
    <source>
        <dbReference type="SAM" id="MobiDB-lite"/>
    </source>
</evidence>
<feature type="compositionally biased region" description="Basic and acidic residues" evidence="1">
    <location>
        <begin position="378"/>
        <end position="394"/>
    </location>
</feature>
<feature type="region of interest" description="Disordered" evidence="1">
    <location>
        <begin position="264"/>
        <end position="361"/>
    </location>
</feature>
<keyword evidence="3" id="KW-1185">Reference proteome</keyword>
<evidence type="ECO:0000313" key="3">
    <source>
        <dbReference type="Proteomes" id="UP001642484"/>
    </source>
</evidence>
<organism evidence="2 3">
    <name type="scientific">Durusdinium trenchii</name>
    <dbReference type="NCBI Taxonomy" id="1381693"/>
    <lineage>
        <taxon>Eukaryota</taxon>
        <taxon>Sar</taxon>
        <taxon>Alveolata</taxon>
        <taxon>Dinophyceae</taxon>
        <taxon>Suessiales</taxon>
        <taxon>Symbiodiniaceae</taxon>
        <taxon>Durusdinium</taxon>
    </lineage>
</organism>
<feature type="region of interest" description="Disordered" evidence="1">
    <location>
        <begin position="375"/>
        <end position="401"/>
    </location>
</feature>
<evidence type="ECO:0000313" key="2">
    <source>
        <dbReference type="EMBL" id="CAK8992544.1"/>
    </source>
</evidence>
<protein>
    <submittedName>
        <fullName evidence="2">Uncharacterized protein</fullName>
    </submittedName>
</protein>
<accession>A0ABP0HT35</accession>
<name>A0ABP0HT35_9DINO</name>
<dbReference type="EMBL" id="CAXAMN010001114">
    <property type="protein sequence ID" value="CAK8992544.1"/>
    <property type="molecule type" value="Genomic_DNA"/>
</dbReference>
<feature type="compositionally biased region" description="Basic residues" evidence="1">
    <location>
        <begin position="28"/>
        <end position="46"/>
    </location>
</feature>
<feature type="compositionally biased region" description="Basic and acidic residues" evidence="1">
    <location>
        <begin position="279"/>
        <end position="346"/>
    </location>
</feature>
<proteinExistence type="predicted"/>
<comment type="caution">
    <text evidence="2">The sequence shown here is derived from an EMBL/GenBank/DDBJ whole genome shotgun (WGS) entry which is preliminary data.</text>
</comment>
<feature type="region of interest" description="Disordered" evidence="1">
    <location>
        <begin position="1"/>
        <end position="87"/>
    </location>
</feature>
<reference evidence="2 3" key="1">
    <citation type="submission" date="2024-02" db="EMBL/GenBank/DDBJ databases">
        <authorList>
            <person name="Chen Y."/>
            <person name="Shah S."/>
            <person name="Dougan E. K."/>
            <person name="Thang M."/>
            <person name="Chan C."/>
        </authorList>
    </citation>
    <scope>NUCLEOTIDE SEQUENCE [LARGE SCALE GENOMIC DNA]</scope>
</reference>
<dbReference type="Proteomes" id="UP001642484">
    <property type="component" value="Unassembled WGS sequence"/>
</dbReference>
<feature type="compositionally biased region" description="Basic and acidic residues" evidence="1">
    <location>
        <begin position="47"/>
        <end position="63"/>
    </location>
</feature>
<sequence>MAKRLINENEEGRSGDLTSGAQPGRSSGRAHRGRSSGRHRRSRSRRERKDRGKTSRGRRESSRSRSPQGEEPGSESASEDMDPETQMSSLALQLGLNMATLKLKTKKQIKVEDLAPEAIIFVLAQPPGCTTKLPQLSTYTLHETGGELFALRQAAAARLKKKGKESKRSQQCEEMVCAEEAVLRKWKSRLCEIYEQLATGKSRRTHLLGYPSLMALRMSTLPEIVRQLRKNPKMPAQLEKLVSNSVNAAKGELEHFYDEVTFRSEREAKRRQEKKHKGEQKSRDRRRQPSKEEQRRQRETRTEVRQLEETRSTRVEKSEKVKREERGARKRSESDVSRSSDSRYYDPKSPQTPPEVTSSDRDIFCGRFAEDFVSGASRRKDESAGTPEKAKSRSESPAPDKAFAKSMEDILIGAVACGALSKDTQGFACAAQTGRRSQRGSVFVIW</sequence>
<gene>
    <name evidence="2" type="ORF">CCMP2556_LOCUS2904</name>
</gene>